<accession>A0A059G8P3</accession>
<dbReference type="AlphaFoldDB" id="A0A059G8P3"/>
<dbReference type="GO" id="GO:0016740">
    <property type="term" value="F:transferase activity"/>
    <property type="evidence" value="ECO:0007669"/>
    <property type="project" value="UniProtKB-KW"/>
</dbReference>
<proteinExistence type="predicted"/>
<dbReference type="InterPro" id="IPR024628">
    <property type="entry name" value="Sulfotransferase_Stf0_dom"/>
</dbReference>
<name>A0A059G8P3_9PROT</name>
<keyword evidence="2" id="KW-0808">Transferase</keyword>
<dbReference type="EMBL" id="ARYL01000007">
    <property type="protein sequence ID" value="KDA03196.1"/>
    <property type="molecule type" value="Genomic_DNA"/>
</dbReference>
<dbReference type="InterPro" id="IPR027417">
    <property type="entry name" value="P-loop_NTPase"/>
</dbReference>
<keyword evidence="3" id="KW-1185">Reference proteome</keyword>
<comment type="caution">
    <text evidence="2">The sequence shown here is derived from an EMBL/GenBank/DDBJ whole genome shotgun (WGS) entry which is preliminary data.</text>
</comment>
<evidence type="ECO:0000313" key="2">
    <source>
        <dbReference type="EMBL" id="KDA03196.1"/>
    </source>
</evidence>
<dbReference type="Proteomes" id="UP000024942">
    <property type="component" value="Unassembled WGS sequence"/>
</dbReference>
<dbReference type="Pfam" id="PF09037">
    <property type="entry name" value="Sulphotransf"/>
    <property type="match status" value="1"/>
</dbReference>
<protein>
    <submittedName>
        <fullName evidence="2">Stf0 sulfotransferase</fullName>
    </submittedName>
</protein>
<feature type="domain" description="Sulphotransferase Stf0" evidence="1">
    <location>
        <begin position="15"/>
        <end position="253"/>
    </location>
</feature>
<dbReference type="PATRIC" id="fig|1280953.3.peg.1241"/>
<evidence type="ECO:0000313" key="3">
    <source>
        <dbReference type="Proteomes" id="UP000024942"/>
    </source>
</evidence>
<dbReference type="SUPFAM" id="SSF52540">
    <property type="entry name" value="P-loop containing nucleoside triphosphate hydrolases"/>
    <property type="match status" value="1"/>
</dbReference>
<dbReference type="STRING" id="1280953.HOC_06148"/>
<dbReference type="InterPro" id="IPR015124">
    <property type="entry name" value="Stf0"/>
</dbReference>
<dbReference type="eggNOG" id="COG4424">
    <property type="taxonomic scope" value="Bacteria"/>
</dbReference>
<dbReference type="Gene3D" id="3.40.50.300">
    <property type="entry name" value="P-loop containing nucleotide triphosphate hydrolases"/>
    <property type="match status" value="1"/>
</dbReference>
<dbReference type="RefSeq" id="WP_051624573.1">
    <property type="nucleotide sequence ID" value="NZ_ARYL01000007.1"/>
</dbReference>
<dbReference type="PIRSF" id="PIRSF021497">
    <property type="entry name" value="Sulphotransferase_Stf0"/>
    <property type="match status" value="1"/>
</dbReference>
<gene>
    <name evidence="2" type="ORF">HOC_06148</name>
</gene>
<dbReference type="OrthoDB" id="5562925at2"/>
<evidence type="ECO:0000259" key="1">
    <source>
        <dbReference type="Pfam" id="PF09037"/>
    </source>
</evidence>
<sequence length="259" mass="28633">MTDTPSPTPSASPPSWILCATPRTGSTLLCSLLESTGVAGHPQSWFRRQDMGRMAHEWGVTPSPDAQVPFAAYLEAANRAGRTANRVFAARIMWGTMDELTANLAEVYPEYADHTAALLDRSFGPVRFIHLQREDVVAQAVSWMRAEQTQLWHYRRGEPVPLRATPRYHFGKLKDFVRTIDAHNAAWDAWFAKAGITPLRVIYETLDEDPAGTAADLLAALGITLPPGQSLESPTLRQADALNREWVARFHSDAAARTG</sequence>
<organism evidence="2 3">
    <name type="scientific">Hyphomonas oceanitis SCH89</name>
    <dbReference type="NCBI Taxonomy" id="1280953"/>
    <lineage>
        <taxon>Bacteria</taxon>
        <taxon>Pseudomonadati</taxon>
        <taxon>Pseudomonadota</taxon>
        <taxon>Alphaproteobacteria</taxon>
        <taxon>Hyphomonadales</taxon>
        <taxon>Hyphomonadaceae</taxon>
        <taxon>Hyphomonas</taxon>
    </lineage>
</organism>
<reference evidence="2 3" key="1">
    <citation type="journal article" date="2014" name="Antonie Van Leeuwenhoek">
        <title>Hyphomonas beringensis sp. nov. and Hyphomonas chukchiensis sp. nov., isolated from surface seawater of the Bering Sea and Chukchi Sea.</title>
        <authorList>
            <person name="Li C."/>
            <person name="Lai Q."/>
            <person name="Li G."/>
            <person name="Dong C."/>
            <person name="Wang J."/>
            <person name="Liao Y."/>
            <person name="Shao Z."/>
        </authorList>
    </citation>
    <scope>NUCLEOTIDE SEQUENCE [LARGE SCALE GENOMIC DNA]</scope>
    <source>
        <strain evidence="2 3">SCH89</strain>
    </source>
</reference>